<dbReference type="EnsemblMetazoa" id="CJA00256a.1">
    <property type="protein sequence ID" value="CJA00256a.1"/>
    <property type="gene ID" value="WBGene00119461"/>
</dbReference>
<comment type="subcellular location">
    <subcellularLocation>
        <location evidence="1">Nucleus</location>
    </subcellularLocation>
</comment>
<dbReference type="GO" id="GO:0001046">
    <property type="term" value="F:core promoter sequence-specific DNA binding"/>
    <property type="evidence" value="ECO:0007669"/>
    <property type="project" value="TreeGrafter"/>
</dbReference>
<dbReference type="PANTHER" id="PTHR13421">
    <property type="entry name" value="SNRNA-ACTIVATING PROTEIN COMPLEX SUBUNIT 3"/>
    <property type="match status" value="1"/>
</dbReference>
<evidence type="ECO:0000256" key="8">
    <source>
        <dbReference type="ARBA" id="ARBA00025193"/>
    </source>
</evidence>
<evidence type="ECO:0000256" key="6">
    <source>
        <dbReference type="ARBA" id="ARBA00023163"/>
    </source>
</evidence>
<dbReference type="GO" id="GO:0003681">
    <property type="term" value="F:bent DNA binding"/>
    <property type="evidence" value="ECO:0007669"/>
    <property type="project" value="TreeGrafter"/>
</dbReference>
<keyword evidence="6" id="KW-0804">Transcription</keyword>
<keyword evidence="7" id="KW-0539">Nucleus</keyword>
<evidence type="ECO:0000256" key="5">
    <source>
        <dbReference type="ARBA" id="ARBA00023125"/>
    </source>
</evidence>
<dbReference type="GO" id="GO:0042796">
    <property type="term" value="P:snRNA transcription by RNA polymerase III"/>
    <property type="evidence" value="ECO:0007669"/>
    <property type="project" value="TreeGrafter"/>
</dbReference>
<evidence type="ECO:0000256" key="9">
    <source>
        <dbReference type="ARBA" id="ARBA00025958"/>
    </source>
</evidence>
<evidence type="ECO:0000256" key="4">
    <source>
        <dbReference type="ARBA" id="ARBA00023015"/>
    </source>
</evidence>
<dbReference type="AlphaFoldDB" id="K7HCU3"/>
<name>K7HCU3_CAEJA</name>
<evidence type="ECO:0000313" key="11">
    <source>
        <dbReference type="EnsemblMetazoa" id="CJA25765a.1"/>
    </source>
</evidence>
<evidence type="ECO:0000256" key="7">
    <source>
        <dbReference type="ARBA" id="ARBA00023242"/>
    </source>
</evidence>
<keyword evidence="4" id="KW-0805">Transcription regulation</keyword>
<dbReference type="GO" id="GO:0000978">
    <property type="term" value="F:RNA polymerase II cis-regulatory region sequence-specific DNA binding"/>
    <property type="evidence" value="ECO:0007669"/>
    <property type="project" value="TreeGrafter"/>
</dbReference>
<comment type="similarity">
    <text evidence="2">Belongs to the SNAPC3/SRD2 family.</text>
</comment>
<dbReference type="eggNOG" id="KOG2664">
    <property type="taxonomic scope" value="Eukaryota"/>
</dbReference>
<dbReference type="PANTHER" id="PTHR13421:SF16">
    <property type="entry name" value="SNRNA-ACTIVATING PROTEIN COMPLEX SUBUNIT 3"/>
    <property type="match status" value="1"/>
</dbReference>
<dbReference type="GO" id="GO:0005634">
    <property type="term" value="C:nucleus"/>
    <property type="evidence" value="ECO:0007669"/>
    <property type="project" value="UniProtKB-SubCell"/>
</dbReference>
<evidence type="ECO:0000313" key="12">
    <source>
        <dbReference type="Proteomes" id="UP000005237"/>
    </source>
</evidence>
<comment type="function">
    <text evidence="8">Part of the SNAPc complex required for the transcription of both RNA polymerase II and III small-nuclear RNA genes. Binds to the proximal sequence element (PSE), a non-TATA-box basal promoter element common to these 2 types of genes. Recruits TBP and BRF2 to the U6 snRNA TATA box.</text>
</comment>
<keyword evidence="5" id="KW-0238">DNA-binding</keyword>
<dbReference type="GO" id="GO:0019185">
    <property type="term" value="C:snRNA-activating protein complex"/>
    <property type="evidence" value="ECO:0007669"/>
    <property type="project" value="TreeGrafter"/>
</dbReference>
<comment type="subunit">
    <text evidence="9">Part of the SNAPc complex composed of 5 subunits: SNAPC1, SNAPC2, SNAPC3, SNAPC4 and SNAPC5. SNAPC3 interacts with SNAPC1.</text>
</comment>
<reference evidence="11" key="2">
    <citation type="submission" date="2022-06" db="UniProtKB">
        <authorList>
            <consortium name="EnsemblMetazoa"/>
        </authorList>
    </citation>
    <scope>IDENTIFICATION</scope>
    <source>
        <strain evidence="11">DF5081</strain>
    </source>
</reference>
<reference evidence="12" key="1">
    <citation type="submission" date="2010-08" db="EMBL/GenBank/DDBJ databases">
        <authorList>
            <consortium name="Caenorhabditis japonica Sequencing Consortium"/>
            <person name="Wilson R.K."/>
        </authorList>
    </citation>
    <scope>NUCLEOTIDE SEQUENCE [LARGE SCALE GENOMIC DNA]</scope>
    <source>
        <strain evidence="12">DF5081</strain>
    </source>
</reference>
<dbReference type="EnsemblMetazoa" id="CJA25765a.1">
    <property type="protein sequence ID" value="CJA25765a.1"/>
    <property type="gene ID" value="WBGene00181337"/>
</dbReference>
<evidence type="ECO:0000256" key="10">
    <source>
        <dbReference type="ARBA" id="ARBA00029606"/>
    </source>
</evidence>
<evidence type="ECO:0000256" key="1">
    <source>
        <dbReference type="ARBA" id="ARBA00004123"/>
    </source>
</evidence>
<dbReference type="GO" id="GO:0001006">
    <property type="term" value="F:RNA polymerase III type 3 promoter sequence-specific DNA binding"/>
    <property type="evidence" value="ECO:0007669"/>
    <property type="project" value="TreeGrafter"/>
</dbReference>
<dbReference type="GO" id="GO:0042795">
    <property type="term" value="P:snRNA transcription by RNA polymerase II"/>
    <property type="evidence" value="ECO:0007669"/>
    <property type="project" value="TreeGrafter"/>
</dbReference>
<keyword evidence="12" id="KW-1185">Reference proteome</keyword>
<organism evidence="11 12">
    <name type="scientific">Caenorhabditis japonica</name>
    <dbReference type="NCBI Taxonomy" id="281687"/>
    <lineage>
        <taxon>Eukaryota</taxon>
        <taxon>Metazoa</taxon>
        <taxon>Ecdysozoa</taxon>
        <taxon>Nematoda</taxon>
        <taxon>Chromadorea</taxon>
        <taxon>Rhabditida</taxon>
        <taxon>Rhabditina</taxon>
        <taxon>Rhabditomorpha</taxon>
        <taxon>Rhabditoidea</taxon>
        <taxon>Rhabditidae</taxon>
        <taxon>Peloderinae</taxon>
        <taxon>Caenorhabditis</taxon>
    </lineage>
</organism>
<dbReference type="Pfam" id="PF12251">
    <property type="entry name" value="SNAPC3"/>
    <property type="match status" value="2"/>
</dbReference>
<dbReference type="Proteomes" id="UP000005237">
    <property type="component" value="Unassembled WGS sequence"/>
</dbReference>
<sequence length="350" mass="40279">MSMDLILKADEQPFVTAPVDFGVSDLRPKVYNVETDDPCDRAAQLTSQKILAAENSRRRNAQYKSIALRALRYDHIELKALARSSPIYTEKRKRDLRPKRVTVKRESSASFDLLAELDYSDLIISISIYLGYTRELEYHEIRLGRLMKVTDRIELTGENTFEDLKNAFSCPADYAFCQDFNEKNPTIDAIAKKKFPSSMFFVHDTFFVDENSPNESALLGSLQARLGQPYVYIHQGVCEHLVVFNDISLRDESHDDVVFPRRLIERNFRRIACDCCREESAKWMILEHENLMPNSPGYMCTLCYEEMCFDVNGDKVCNFKAVPYCDRKEIGDGGKFIEELRFNNSSNGGN</sequence>
<evidence type="ECO:0000256" key="3">
    <source>
        <dbReference type="ARBA" id="ARBA00013634"/>
    </source>
</evidence>
<proteinExistence type="inferred from homology"/>
<protein>
    <recommendedName>
        <fullName evidence="3">snRNA-activating protein complex subunit 3</fullName>
    </recommendedName>
    <alternativeName>
        <fullName evidence="10">Small nuclear RNA-activating complex polypeptide 3</fullName>
    </alternativeName>
</protein>
<accession>K7HCU3</accession>
<dbReference type="InterPro" id="IPR022042">
    <property type="entry name" value="snRNA-activating_su3"/>
</dbReference>
<evidence type="ECO:0000256" key="2">
    <source>
        <dbReference type="ARBA" id="ARBA00010410"/>
    </source>
</evidence>